<keyword evidence="2" id="KW-1185">Reference proteome</keyword>
<evidence type="ECO:0000313" key="2">
    <source>
        <dbReference type="Proteomes" id="UP000278673"/>
    </source>
</evidence>
<organism evidence="1 2">
    <name type="scientific">Streptomyces triticirhizae</name>
    <dbReference type="NCBI Taxonomy" id="2483353"/>
    <lineage>
        <taxon>Bacteria</taxon>
        <taxon>Bacillati</taxon>
        <taxon>Actinomycetota</taxon>
        <taxon>Actinomycetes</taxon>
        <taxon>Kitasatosporales</taxon>
        <taxon>Streptomycetaceae</taxon>
        <taxon>Streptomyces</taxon>
    </lineage>
</organism>
<evidence type="ECO:0000313" key="1">
    <source>
        <dbReference type="EMBL" id="RMI44448.1"/>
    </source>
</evidence>
<name>A0A3M2MB93_9ACTN</name>
<dbReference type="AlphaFoldDB" id="A0A3M2MB93"/>
<accession>A0A3M2MB93</accession>
<sequence length="212" mass="22705">MTPTPGDVAEVFDHELAAVALIRAADAPATAQDRVVEILTNLAERHGRQSLLLVLGPLTRFSAVFLTLGLEDDADPEQPYQKAVEEADRTSGRTLDGDAVHAAVNASRAALNAQVGDNLLDTAVLPSLGQLAADHGQPSSPPEAAVTIAFGWAMARLCARFTHLVAEANPERYATGPDFLDWWERHLLQRGAEEADMAAEGLDPWTDPEGRP</sequence>
<dbReference type="EMBL" id="RFFJ01000016">
    <property type="protein sequence ID" value="RMI44448.1"/>
    <property type="molecule type" value="Genomic_DNA"/>
</dbReference>
<gene>
    <name evidence="1" type="ORF">EBN88_05455</name>
</gene>
<reference evidence="1 2" key="1">
    <citation type="submission" date="2018-10" db="EMBL/GenBank/DDBJ databases">
        <title>Isolation, diversity and antifungal activity of actinobacteria from wheat.</title>
        <authorList>
            <person name="Han C."/>
        </authorList>
    </citation>
    <scope>NUCLEOTIDE SEQUENCE [LARGE SCALE GENOMIC DNA]</scope>
    <source>
        <strain evidence="1 2">NEAU-YY642</strain>
    </source>
</reference>
<proteinExistence type="predicted"/>
<dbReference type="RefSeq" id="WP_122182655.1">
    <property type="nucleotide sequence ID" value="NZ_RFFJ01000016.1"/>
</dbReference>
<comment type="caution">
    <text evidence="1">The sequence shown here is derived from an EMBL/GenBank/DDBJ whole genome shotgun (WGS) entry which is preliminary data.</text>
</comment>
<protein>
    <submittedName>
        <fullName evidence="1">Uncharacterized protein</fullName>
    </submittedName>
</protein>
<dbReference type="Proteomes" id="UP000278673">
    <property type="component" value="Unassembled WGS sequence"/>
</dbReference>